<name>A0ABQ5NVM6_9ACTN</name>
<evidence type="ECO:0000256" key="1">
    <source>
        <dbReference type="SAM" id="Phobius"/>
    </source>
</evidence>
<proteinExistence type="predicted"/>
<keyword evidence="4" id="KW-1185">Reference proteome</keyword>
<feature type="domain" description="Low molecular weight protein antigen 6 PH" evidence="2">
    <location>
        <begin position="69"/>
        <end position="128"/>
    </location>
</feature>
<comment type="caution">
    <text evidence="3">The sequence shown here is derived from an EMBL/GenBank/DDBJ whole genome shotgun (WGS) entry which is preliminary data.</text>
</comment>
<sequence>MSSSQSPVEPSYADRAFRSPAGLVGGVLLLGLGLWLGVDAIVRGRGDTPWLAIAWLMFLVPLVVAFTLRPVVLANEDRLRIRNPFRTIDVPWSQVDEFRAEYSTELLTDDGKKYALWAVPVSLRQRKKATRQEMKAARTAGTGVEPVGEIKRAQVDQTIRELRLLCENNEGRPGAKGAVAIRWAYEIIAPAVVGGALLLALFVAA</sequence>
<feature type="transmembrane region" description="Helical" evidence="1">
    <location>
        <begin position="50"/>
        <end position="72"/>
    </location>
</feature>
<organism evidence="3 4">
    <name type="scientific">Streptomyces yaizuensis</name>
    <dbReference type="NCBI Taxonomy" id="2989713"/>
    <lineage>
        <taxon>Bacteria</taxon>
        <taxon>Bacillati</taxon>
        <taxon>Actinomycetota</taxon>
        <taxon>Actinomycetes</taxon>
        <taxon>Kitasatosporales</taxon>
        <taxon>Streptomycetaceae</taxon>
        <taxon>Streptomyces</taxon>
    </lineage>
</organism>
<dbReference type="RefSeq" id="WP_323446370.1">
    <property type="nucleotide sequence ID" value="NZ_BSBI01000003.1"/>
</dbReference>
<keyword evidence="1" id="KW-0472">Membrane</keyword>
<gene>
    <name evidence="3" type="ORF">SYYSPA8_08230</name>
</gene>
<dbReference type="Proteomes" id="UP001291653">
    <property type="component" value="Unassembled WGS sequence"/>
</dbReference>
<accession>A0ABQ5NVM6</accession>
<keyword evidence="1" id="KW-1133">Transmembrane helix</keyword>
<dbReference type="EMBL" id="BSBI01000003">
    <property type="protein sequence ID" value="GLF94265.1"/>
    <property type="molecule type" value="Genomic_DNA"/>
</dbReference>
<reference evidence="3 4" key="1">
    <citation type="submission" date="2022-10" db="EMBL/GenBank/DDBJ databases">
        <title>Draft genome sequence of Streptomyces sp. YSPA8.</title>
        <authorList>
            <person name="Moriuchi R."/>
            <person name="Dohra H."/>
            <person name="Yamamura H."/>
            <person name="Kodani S."/>
        </authorList>
    </citation>
    <scope>NUCLEOTIDE SEQUENCE [LARGE SCALE GENOMIC DNA]</scope>
    <source>
        <strain evidence="3 4">YSPA8</strain>
    </source>
</reference>
<feature type="transmembrane region" description="Helical" evidence="1">
    <location>
        <begin position="183"/>
        <end position="204"/>
    </location>
</feature>
<evidence type="ECO:0000313" key="3">
    <source>
        <dbReference type="EMBL" id="GLF94265.1"/>
    </source>
</evidence>
<feature type="transmembrane region" description="Helical" evidence="1">
    <location>
        <begin position="21"/>
        <end position="38"/>
    </location>
</feature>
<evidence type="ECO:0000259" key="2">
    <source>
        <dbReference type="Pfam" id="PF10756"/>
    </source>
</evidence>
<protein>
    <submittedName>
        <fullName evidence="3">PH domain-containing protein</fullName>
    </submittedName>
</protein>
<keyword evidence="1" id="KW-0812">Transmembrane</keyword>
<dbReference type="Pfam" id="PF10756">
    <property type="entry name" value="bPH_6"/>
    <property type="match status" value="1"/>
</dbReference>
<evidence type="ECO:0000313" key="4">
    <source>
        <dbReference type="Proteomes" id="UP001291653"/>
    </source>
</evidence>
<dbReference type="InterPro" id="IPR019692">
    <property type="entry name" value="CFP-6_PH"/>
</dbReference>